<dbReference type="GO" id="GO:0030691">
    <property type="term" value="C:Noc2p-Noc3p complex"/>
    <property type="evidence" value="ECO:0007669"/>
    <property type="project" value="TreeGrafter"/>
</dbReference>
<dbReference type="InterPro" id="IPR041373">
    <property type="entry name" value="RT_RNaseH"/>
</dbReference>
<gene>
    <name evidence="11" type="ORF">E5676_scaffold98G001940</name>
</gene>
<proteinExistence type="inferred from homology"/>
<dbReference type="SUPFAM" id="SSF54160">
    <property type="entry name" value="Chromo domain-like"/>
    <property type="match status" value="1"/>
</dbReference>
<dbReference type="Proteomes" id="UP000321947">
    <property type="component" value="Unassembled WGS sequence"/>
</dbReference>
<keyword evidence="8" id="KW-0695">RNA-directed DNA polymerase</keyword>
<evidence type="ECO:0000256" key="1">
    <source>
        <dbReference type="ARBA" id="ARBA00004123"/>
    </source>
</evidence>
<evidence type="ECO:0000256" key="2">
    <source>
        <dbReference type="ARBA" id="ARBA00005907"/>
    </source>
</evidence>
<dbReference type="PROSITE" id="PS50994">
    <property type="entry name" value="INTEGRASE"/>
    <property type="match status" value="1"/>
</dbReference>
<dbReference type="CDD" id="cd09274">
    <property type="entry name" value="RNase_HI_RT_Ty3"/>
    <property type="match status" value="1"/>
</dbReference>
<accession>A0A5D3C3C0</accession>
<reference evidence="11 12" key="1">
    <citation type="submission" date="2019-08" db="EMBL/GenBank/DDBJ databases">
        <title>Draft genome sequences of two oriental melons (Cucumis melo L. var makuwa).</title>
        <authorList>
            <person name="Kwon S.-Y."/>
        </authorList>
    </citation>
    <scope>NUCLEOTIDE SEQUENCE [LARGE SCALE GENOMIC DNA]</scope>
    <source>
        <strain evidence="12">cv. Chang Bougi</strain>
        <tissue evidence="11">Leaf</tissue>
    </source>
</reference>
<organism evidence="11 12">
    <name type="scientific">Cucumis melo var. makuwa</name>
    <name type="common">Oriental melon</name>
    <dbReference type="NCBI Taxonomy" id="1194695"/>
    <lineage>
        <taxon>Eukaryota</taxon>
        <taxon>Viridiplantae</taxon>
        <taxon>Streptophyta</taxon>
        <taxon>Embryophyta</taxon>
        <taxon>Tracheophyta</taxon>
        <taxon>Spermatophyta</taxon>
        <taxon>Magnoliopsida</taxon>
        <taxon>eudicotyledons</taxon>
        <taxon>Gunneridae</taxon>
        <taxon>Pentapetalae</taxon>
        <taxon>rosids</taxon>
        <taxon>fabids</taxon>
        <taxon>Cucurbitales</taxon>
        <taxon>Cucurbitaceae</taxon>
        <taxon>Benincaseae</taxon>
        <taxon>Cucumis</taxon>
    </lineage>
</organism>
<evidence type="ECO:0000256" key="8">
    <source>
        <dbReference type="ARBA" id="ARBA00022918"/>
    </source>
</evidence>
<dbReference type="GO" id="GO:0042273">
    <property type="term" value="P:ribosomal large subunit biogenesis"/>
    <property type="evidence" value="ECO:0007669"/>
    <property type="project" value="TreeGrafter"/>
</dbReference>
<evidence type="ECO:0000256" key="3">
    <source>
        <dbReference type="ARBA" id="ARBA00022679"/>
    </source>
</evidence>
<dbReference type="InterPro" id="IPR043502">
    <property type="entry name" value="DNA/RNA_pol_sf"/>
</dbReference>
<keyword evidence="4" id="KW-0548">Nucleotidyltransferase</keyword>
<dbReference type="InterPro" id="IPR012337">
    <property type="entry name" value="RNaseH-like_sf"/>
</dbReference>
<dbReference type="GO" id="GO:0016787">
    <property type="term" value="F:hydrolase activity"/>
    <property type="evidence" value="ECO:0007669"/>
    <property type="project" value="UniProtKB-KW"/>
</dbReference>
<dbReference type="Gene3D" id="3.30.420.10">
    <property type="entry name" value="Ribonuclease H-like superfamily/Ribonuclease H"/>
    <property type="match status" value="1"/>
</dbReference>
<evidence type="ECO:0000259" key="10">
    <source>
        <dbReference type="PROSITE" id="PS50994"/>
    </source>
</evidence>
<dbReference type="GO" id="GO:0030690">
    <property type="term" value="C:Noc1p-Noc2p complex"/>
    <property type="evidence" value="ECO:0007669"/>
    <property type="project" value="TreeGrafter"/>
</dbReference>
<dbReference type="AlphaFoldDB" id="A0A5D3C3C0"/>
<dbReference type="GO" id="GO:0005654">
    <property type="term" value="C:nucleoplasm"/>
    <property type="evidence" value="ECO:0007669"/>
    <property type="project" value="TreeGrafter"/>
</dbReference>
<keyword evidence="9" id="KW-0539">Nucleus</keyword>
<dbReference type="GO" id="GO:0015074">
    <property type="term" value="P:DNA integration"/>
    <property type="evidence" value="ECO:0007669"/>
    <property type="project" value="InterPro"/>
</dbReference>
<keyword evidence="3" id="KW-0808">Transferase</keyword>
<sequence>MMTLSVLALPSFNHPFETETDTSGYGIGAVLIQSKRPVVFYSHTSAVRDGVRPIYESELMAVVMAVQRWHPYLLGAKFVVKTDQKLLKYLLEQRVVQPQYQKWLAKLLGYSFEVVYKSGLENRAAHALSRKPPDIQLCGLSAPMLVDLKTIKEEVEKDEKFRKLISGLSSGASLQNSKFQMRNGMLHYKGSWIDAIGNPIANLERHLYGFCGGITKSKGVCSGTKFFLAAFGRSCRLAGTKLHRSTAYHPQSDGQTEVVNRGLETHLRCFCSKKPKVWVEWLPWAEYWYNTTCQRALGVSPFQGVYGRKPPSLLSYRDGGTTNSTVDEQLRERDVALAALREHLLLAQQQMKQYADRKRRHVEFNVGDLVFLKIRPYRQLTLRRKCNEKLSPKYFGPSELKKMLGNQTKIQPTIQCVNENFEWQTQPEEAVEYQKNQAGSSEVLICWKGLPKHEASWEYYDEILQLYPSFHLEDKVSLEGGSNVRPSIRYVISMAKFTYLTPPKCMNPMQIAVHLWATGEGTISSLSFLIIREMSSVLGSNIFDTCWIKMYKAVIANCQFTEPILHKHMQFLGDSFVELCSLDVHRSTTRAKFSIRQLTKILHQGLRTKKKEAVQMMRSWQFINCIDLWVKFIVVNFQNYDLQTLLYNVIQIINGVAVLFPGPRYLPLRIKCIQWLNYLSRSCGIFIPVASMVLDILEHIIVKEGKNPGVVFHHLSVLQLPKYWLKSQNFVEECVSSTIELLSSHFSQWSRHISFPELATIPLIQLKKFHATSTTENLKRFTKRFIDQVEQNIDFIKKKRDEVSFSPNDQQAAESFLQLEKCNSNVPFIQYYKSILDKAASRSLAVDKKNVDRLNI</sequence>
<feature type="domain" description="Integrase catalytic" evidence="10">
    <location>
        <begin position="223"/>
        <end position="309"/>
    </location>
</feature>
<keyword evidence="5" id="KW-0540">Nuclease</keyword>
<dbReference type="InterPro" id="IPR005343">
    <property type="entry name" value="Noc2"/>
</dbReference>
<dbReference type="EMBL" id="SSTD01013776">
    <property type="protein sequence ID" value="TYK05712.1"/>
    <property type="molecule type" value="Genomic_DNA"/>
</dbReference>
<dbReference type="Pfam" id="PF17917">
    <property type="entry name" value="RT_RNaseH"/>
    <property type="match status" value="1"/>
</dbReference>
<keyword evidence="6" id="KW-0255">Endonuclease</keyword>
<evidence type="ECO:0000256" key="7">
    <source>
        <dbReference type="ARBA" id="ARBA00022801"/>
    </source>
</evidence>
<evidence type="ECO:0000313" key="12">
    <source>
        <dbReference type="Proteomes" id="UP000321947"/>
    </source>
</evidence>
<dbReference type="InterPro" id="IPR016197">
    <property type="entry name" value="Chromo-like_dom_sf"/>
</dbReference>
<dbReference type="GO" id="GO:0003676">
    <property type="term" value="F:nucleic acid binding"/>
    <property type="evidence" value="ECO:0007669"/>
    <property type="project" value="InterPro"/>
</dbReference>
<evidence type="ECO:0000256" key="4">
    <source>
        <dbReference type="ARBA" id="ARBA00022695"/>
    </source>
</evidence>
<evidence type="ECO:0000256" key="6">
    <source>
        <dbReference type="ARBA" id="ARBA00022759"/>
    </source>
</evidence>
<dbReference type="GO" id="GO:0003964">
    <property type="term" value="F:RNA-directed DNA polymerase activity"/>
    <property type="evidence" value="ECO:0007669"/>
    <property type="project" value="UniProtKB-KW"/>
</dbReference>
<dbReference type="PANTHER" id="PTHR12687:SF8">
    <property type="entry name" value="PROTEIN REBELOTE"/>
    <property type="match status" value="1"/>
</dbReference>
<evidence type="ECO:0000313" key="11">
    <source>
        <dbReference type="EMBL" id="TYK05712.1"/>
    </source>
</evidence>
<protein>
    <submittedName>
        <fullName evidence="11">Nucleolar complex protein 2-like protein</fullName>
    </submittedName>
</protein>
<dbReference type="GO" id="GO:0004519">
    <property type="term" value="F:endonuclease activity"/>
    <property type="evidence" value="ECO:0007669"/>
    <property type="project" value="UniProtKB-KW"/>
</dbReference>
<dbReference type="SUPFAM" id="SSF56672">
    <property type="entry name" value="DNA/RNA polymerases"/>
    <property type="match status" value="1"/>
</dbReference>
<name>A0A5D3C3C0_CUCMM</name>
<keyword evidence="7" id="KW-0378">Hydrolase</keyword>
<dbReference type="PANTHER" id="PTHR12687">
    <property type="entry name" value="NUCLEOLAR COMPLEX 2 AND RAD4-RELATED"/>
    <property type="match status" value="1"/>
</dbReference>
<comment type="caution">
    <text evidence="11">The sequence shown here is derived from an EMBL/GenBank/DDBJ whole genome shotgun (WGS) entry which is preliminary data.</text>
</comment>
<evidence type="ECO:0000256" key="9">
    <source>
        <dbReference type="ARBA" id="ARBA00023242"/>
    </source>
</evidence>
<dbReference type="SUPFAM" id="SSF53098">
    <property type="entry name" value="Ribonuclease H-like"/>
    <property type="match status" value="1"/>
</dbReference>
<dbReference type="InterPro" id="IPR036397">
    <property type="entry name" value="RNaseH_sf"/>
</dbReference>
<dbReference type="InterPro" id="IPR001584">
    <property type="entry name" value="Integrase_cat-core"/>
</dbReference>
<comment type="similarity">
    <text evidence="2">Belongs to the NOC2 family.</text>
</comment>
<comment type="subcellular location">
    <subcellularLocation>
        <location evidence="1">Nucleus</location>
    </subcellularLocation>
</comment>
<dbReference type="GO" id="GO:0005730">
    <property type="term" value="C:nucleolus"/>
    <property type="evidence" value="ECO:0007669"/>
    <property type="project" value="TreeGrafter"/>
</dbReference>
<evidence type="ECO:0000256" key="5">
    <source>
        <dbReference type="ARBA" id="ARBA00022722"/>
    </source>
</evidence>
<dbReference type="Pfam" id="PF03715">
    <property type="entry name" value="Noc2"/>
    <property type="match status" value="1"/>
</dbReference>